<keyword evidence="3 5" id="KW-1133">Transmembrane helix</keyword>
<evidence type="ECO:0000256" key="1">
    <source>
        <dbReference type="ARBA" id="ARBA00004141"/>
    </source>
</evidence>
<evidence type="ECO:0000256" key="2">
    <source>
        <dbReference type="ARBA" id="ARBA00022692"/>
    </source>
</evidence>
<keyword evidence="4 5" id="KW-0472">Membrane</keyword>
<dbReference type="EMBL" id="JAVXUO010003092">
    <property type="protein sequence ID" value="KAK2966797.1"/>
    <property type="molecule type" value="Genomic_DNA"/>
</dbReference>
<feature type="domain" description="ABC-2 type transporter transmembrane" evidence="6">
    <location>
        <begin position="60"/>
        <end position="118"/>
    </location>
</feature>
<sequence length="118" mass="13495">MLPLETALVLLEKSFIQLDPFHAYALFIFAIWYTVLESREEDFYWKETVSVHNLSDSQISGNNQQSLFNIFGAMFAAVIFCGINNSSSVIPYVTTERSVLYRERFAGMYAAWAYGLAQ</sequence>
<organism evidence="7 8">
    <name type="scientific">Escallonia rubra</name>
    <dbReference type="NCBI Taxonomy" id="112253"/>
    <lineage>
        <taxon>Eukaryota</taxon>
        <taxon>Viridiplantae</taxon>
        <taxon>Streptophyta</taxon>
        <taxon>Embryophyta</taxon>
        <taxon>Tracheophyta</taxon>
        <taxon>Spermatophyta</taxon>
        <taxon>Magnoliopsida</taxon>
        <taxon>eudicotyledons</taxon>
        <taxon>Gunneridae</taxon>
        <taxon>Pentapetalae</taxon>
        <taxon>asterids</taxon>
        <taxon>campanulids</taxon>
        <taxon>Escalloniales</taxon>
        <taxon>Escalloniaceae</taxon>
        <taxon>Escallonia</taxon>
    </lineage>
</organism>
<gene>
    <name evidence="7" type="ORF">RJ640_008800</name>
</gene>
<evidence type="ECO:0000313" key="8">
    <source>
        <dbReference type="Proteomes" id="UP001187471"/>
    </source>
</evidence>
<dbReference type="AlphaFoldDB" id="A0AA88U9E6"/>
<protein>
    <recommendedName>
        <fullName evidence="6">ABC-2 type transporter transmembrane domain-containing protein</fullName>
    </recommendedName>
</protein>
<dbReference type="InterPro" id="IPR013525">
    <property type="entry name" value="ABC2_TM"/>
</dbReference>
<evidence type="ECO:0000256" key="3">
    <source>
        <dbReference type="ARBA" id="ARBA00022989"/>
    </source>
</evidence>
<keyword evidence="2 5" id="KW-0812">Transmembrane</keyword>
<evidence type="ECO:0000259" key="6">
    <source>
        <dbReference type="Pfam" id="PF01061"/>
    </source>
</evidence>
<dbReference type="PANTHER" id="PTHR48040:SF18">
    <property type="entry name" value="PLEIOTROPIC DRUG RESISTANCE PROTEIN 3-LIKE ISOFORM X1"/>
    <property type="match status" value="1"/>
</dbReference>
<reference evidence="7" key="1">
    <citation type="submission" date="2022-12" db="EMBL/GenBank/DDBJ databases">
        <title>Draft genome assemblies for two species of Escallonia (Escalloniales).</title>
        <authorList>
            <person name="Chanderbali A."/>
            <person name="Dervinis C."/>
            <person name="Anghel I."/>
            <person name="Soltis D."/>
            <person name="Soltis P."/>
            <person name="Zapata F."/>
        </authorList>
    </citation>
    <scope>NUCLEOTIDE SEQUENCE</scope>
    <source>
        <strain evidence="7">UCBG92.1500</strain>
        <tissue evidence="7">Leaf</tissue>
    </source>
</reference>
<comment type="caution">
    <text evidence="7">The sequence shown here is derived from an EMBL/GenBank/DDBJ whole genome shotgun (WGS) entry which is preliminary data.</text>
</comment>
<dbReference type="PANTHER" id="PTHR48040">
    <property type="entry name" value="PLEIOTROPIC DRUG RESISTANCE PROTEIN 1-LIKE ISOFORM X1"/>
    <property type="match status" value="1"/>
</dbReference>
<evidence type="ECO:0000313" key="7">
    <source>
        <dbReference type="EMBL" id="KAK2966797.1"/>
    </source>
</evidence>
<dbReference type="GO" id="GO:0140359">
    <property type="term" value="F:ABC-type transporter activity"/>
    <property type="evidence" value="ECO:0007669"/>
    <property type="project" value="InterPro"/>
</dbReference>
<comment type="subcellular location">
    <subcellularLocation>
        <location evidence="1">Membrane</location>
        <topology evidence="1">Multi-pass membrane protein</topology>
    </subcellularLocation>
</comment>
<evidence type="ECO:0000256" key="4">
    <source>
        <dbReference type="ARBA" id="ARBA00023136"/>
    </source>
</evidence>
<dbReference type="Proteomes" id="UP001187471">
    <property type="component" value="Unassembled WGS sequence"/>
</dbReference>
<dbReference type="Pfam" id="PF01061">
    <property type="entry name" value="ABC2_membrane"/>
    <property type="match status" value="1"/>
</dbReference>
<keyword evidence="8" id="KW-1185">Reference proteome</keyword>
<name>A0AA88U9E6_9ASTE</name>
<feature type="transmembrane region" description="Helical" evidence="5">
    <location>
        <begin position="20"/>
        <end position="36"/>
    </location>
</feature>
<accession>A0AA88U9E6</accession>
<feature type="non-terminal residue" evidence="7">
    <location>
        <position position="118"/>
    </location>
</feature>
<evidence type="ECO:0000256" key="5">
    <source>
        <dbReference type="SAM" id="Phobius"/>
    </source>
</evidence>
<dbReference type="GO" id="GO:0016020">
    <property type="term" value="C:membrane"/>
    <property type="evidence" value="ECO:0007669"/>
    <property type="project" value="UniProtKB-SubCell"/>
</dbReference>
<proteinExistence type="predicted"/>